<evidence type="ECO:0000256" key="4">
    <source>
        <dbReference type="ARBA" id="ARBA00023136"/>
    </source>
</evidence>
<evidence type="ECO:0000256" key="2">
    <source>
        <dbReference type="ARBA" id="ARBA00022692"/>
    </source>
</evidence>
<organism evidence="6 7">
    <name type="scientific">Syncephalis pseudoplumigaleata</name>
    <dbReference type="NCBI Taxonomy" id="1712513"/>
    <lineage>
        <taxon>Eukaryota</taxon>
        <taxon>Fungi</taxon>
        <taxon>Fungi incertae sedis</taxon>
        <taxon>Zoopagomycota</taxon>
        <taxon>Zoopagomycotina</taxon>
        <taxon>Zoopagomycetes</taxon>
        <taxon>Zoopagales</taxon>
        <taxon>Piptocephalidaceae</taxon>
        <taxon>Syncephalis</taxon>
    </lineage>
</organism>
<dbReference type="OrthoDB" id="286734at2759"/>
<feature type="non-terminal residue" evidence="6">
    <location>
        <position position="1"/>
    </location>
</feature>
<evidence type="ECO:0000313" key="7">
    <source>
        <dbReference type="Proteomes" id="UP000278143"/>
    </source>
</evidence>
<evidence type="ECO:0000313" key="6">
    <source>
        <dbReference type="EMBL" id="RKP27102.1"/>
    </source>
</evidence>
<protein>
    <recommendedName>
        <fullName evidence="8">MBOAT, membrane-bound O-acyltransferase family-domain-containing protein</fullName>
    </recommendedName>
</protein>
<name>A0A4P9Z4V3_9FUNG</name>
<comment type="subcellular location">
    <subcellularLocation>
        <location evidence="1">Membrane</location>
        <topology evidence="1">Multi-pass membrane protein</topology>
    </subcellularLocation>
</comment>
<accession>A0A4P9Z4V3</accession>
<keyword evidence="7" id="KW-1185">Reference proteome</keyword>
<evidence type="ECO:0000256" key="5">
    <source>
        <dbReference type="SAM" id="Phobius"/>
    </source>
</evidence>
<dbReference type="GO" id="GO:0016020">
    <property type="term" value="C:membrane"/>
    <property type="evidence" value="ECO:0007669"/>
    <property type="project" value="UniProtKB-SubCell"/>
</dbReference>
<evidence type="ECO:0008006" key="8">
    <source>
        <dbReference type="Google" id="ProtNLM"/>
    </source>
</evidence>
<proteinExistence type="predicted"/>
<dbReference type="Proteomes" id="UP000278143">
    <property type="component" value="Unassembled WGS sequence"/>
</dbReference>
<dbReference type="Pfam" id="PF03062">
    <property type="entry name" value="MBOAT"/>
    <property type="match status" value="1"/>
</dbReference>
<evidence type="ECO:0000256" key="3">
    <source>
        <dbReference type="ARBA" id="ARBA00022989"/>
    </source>
</evidence>
<feature type="transmembrane region" description="Helical" evidence="5">
    <location>
        <begin position="55"/>
        <end position="81"/>
    </location>
</feature>
<evidence type="ECO:0000256" key="1">
    <source>
        <dbReference type="ARBA" id="ARBA00004141"/>
    </source>
</evidence>
<dbReference type="InterPro" id="IPR004299">
    <property type="entry name" value="MBOAT_fam"/>
</dbReference>
<feature type="transmembrane region" description="Helical" evidence="5">
    <location>
        <begin position="12"/>
        <end position="35"/>
    </location>
</feature>
<dbReference type="EMBL" id="KZ989270">
    <property type="protein sequence ID" value="RKP27102.1"/>
    <property type="molecule type" value="Genomic_DNA"/>
</dbReference>
<gene>
    <name evidence="6" type="ORF">SYNPS1DRAFT_21293</name>
</gene>
<keyword evidence="3 5" id="KW-1133">Transmembrane helix</keyword>
<keyword evidence="2 5" id="KW-0812">Transmembrane</keyword>
<dbReference type="AlphaFoldDB" id="A0A4P9Z4V3"/>
<reference evidence="7" key="1">
    <citation type="journal article" date="2018" name="Nat. Microbiol.">
        <title>Leveraging single-cell genomics to expand the fungal tree of life.</title>
        <authorList>
            <person name="Ahrendt S.R."/>
            <person name="Quandt C.A."/>
            <person name="Ciobanu D."/>
            <person name="Clum A."/>
            <person name="Salamov A."/>
            <person name="Andreopoulos B."/>
            <person name="Cheng J.F."/>
            <person name="Woyke T."/>
            <person name="Pelin A."/>
            <person name="Henrissat B."/>
            <person name="Reynolds N.K."/>
            <person name="Benny G.L."/>
            <person name="Smith M.E."/>
            <person name="James T.Y."/>
            <person name="Grigoriev I.V."/>
        </authorList>
    </citation>
    <scope>NUCLEOTIDE SEQUENCE [LARGE SCALE GENOMIC DNA]</scope>
    <source>
        <strain evidence="7">Benny S71-1</strain>
    </source>
</reference>
<sequence>RLRFLGSKQLSALGSLFFLAVWHGLHPGYLFTFGMEFLDMEAERHLRVFAPAWLYWSRVSFVGFWLSLGLIVLANVVHLLFRSAHRPATITKVVAEPMPIPDELPSTDGEGRKRRASVLEEADALAMTAAKLTELIGDVSASTATE</sequence>
<keyword evidence="4 5" id="KW-0472">Membrane</keyword>